<evidence type="ECO:0000259" key="16">
    <source>
        <dbReference type="PROSITE" id="PS51393"/>
    </source>
</evidence>
<sequence>MSKYNIQVFTGDYLGSGTSNRIYINLIGKIGSSGQHWIKTLTGLWAGSEQLISVHCKSDIGDLLLVELEAKPVALGLIDDDWFCSKIIVTTPEGVSKLFPCYCWMSSNKRLSLREAVAKLGTKDTAPELLAHRQDNLKRRRQDFRWGIYAEGLPHIVNAESPTELPPVVRFSFTKEKEFLFTLGAAFKELKLGTEFNNKDRWNNIGELSSLLSEKKKTTTTKYVEKNWMRDDFFGYQFLNGLNPTMIKRCSELPENFPVTNDMVKSSLPEKSTLEMEIEKGNIFLCDYKRLNGLQGNEIDERKQYLSAPLCLLFSTPENKLMPIAIQLDQKPGARSPIFLPSDNEKDWLLAKIFVRGAEFNEHELNFHLLRTHLLGEVFTMAVLRNLPSCHPLFKLLVPHVRYNLQINIMARNLLVSPDGVFSQYTAIGNKPMTEFLKRAASSLTYSSLCLPDNIRERGVEKIPNYYYRDDGLDLWNIIYSFVHGVLSFYYNDEDVQKDKELQAWIDEIVENCFQEKSKTGFPQSFVTVEELSKFVTMVIFTVSAQHAAVNNGQFDFGAWMPNFPSSLQCPPPIRKGDTTDDTILKTLPDVSTTLNIMAVVYLLSRESSDRYPLGYFPEALFREDTPLDLIAKFQEDLRVLDKKIEKRNKKLDLPYTYLSPKNVDNSIAI</sequence>
<dbReference type="PROSITE" id="PS50095">
    <property type="entry name" value="PLAT"/>
    <property type="match status" value="1"/>
</dbReference>
<dbReference type="PROSITE" id="PS51393">
    <property type="entry name" value="LIPOXYGENASE_3"/>
    <property type="match status" value="1"/>
</dbReference>
<feature type="binding site" evidence="10">
    <location>
        <position position="670"/>
    </location>
    <ligand>
        <name>Fe cation</name>
        <dbReference type="ChEBI" id="CHEBI:24875"/>
        <note>catalytic</note>
    </ligand>
</feature>
<comment type="caution">
    <text evidence="17">The sequence shown here is derived from an EMBL/GenBank/DDBJ whole genome shotgun (WGS) entry which is preliminary data.</text>
</comment>
<feature type="binding site" evidence="10">
    <location>
        <position position="373"/>
    </location>
    <ligand>
        <name>Fe cation</name>
        <dbReference type="ChEBI" id="CHEBI:24875"/>
        <note>catalytic</note>
    </ligand>
</feature>
<name>A0A8T2MDC1_ASTMX</name>
<dbReference type="GO" id="GO:0005737">
    <property type="term" value="C:cytoplasm"/>
    <property type="evidence" value="ECO:0007669"/>
    <property type="project" value="UniProtKB-SubCell"/>
</dbReference>
<dbReference type="EMBL" id="JAICCE010000001">
    <property type="protein sequence ID" value="KAG9282358.1"/>
    <property type="molecule type" value="Genomic_DNA"/>
</dbReference>
<dbReference type="InterPro" id="IPR020833">
    <property type="entry name" value="LipOase_Fe_BS"/>
</dbReference>
<feature type="binding site" evidence="11">
    <location>
        <position position="15"/>
    </location>
    <ligand>
        <name>Ca(2+)</name>
        <dbReference type="ChEBI" id="CHEBI:29108"/>
        <label>1</label>
    </ligand>
</feature>
<keyword evidence="7 14" id="KW-0560">Oxidoreductase</keyword>
<dbReference type="InterPro" id="IPR013819">
    <property type="entry name" value="LipOase_C"/>
</dbReference>
<dbReference type="GO" id="GO:0005506">
    <property type="term" value="F:iron ion binding"/>
    <property type="evidence" value="ECO:0007669"/>
    <property type="project" value="InterPro"/>
</dbReference>
<dbReference type="PRINTS" id="PR00467">
    <property type="entry name" value="MAMLPOXGNASE"/>
</dbReference>
<gene>
    <name evidence="17" type="primary">ALOX15B</name>
    <name evidence="17" type="ORF">AMEX_G1003</name>
</gene>
<evidence type="ECO:0000256" key="11">
    <source>
        <dbReference type="PIRSR" id="PIRSR601885-2"/>
    </source>
</evidence>
<dbReference type="SMART" id="SM00308">
    <property type="entry name" value="LH2"/>
    <property type="match status" value="1"/>
</dbReference>
<evidence type="ECO:0000256" key="3">
    <source>
        <dbReference type="ARBA" id="ARBA00009419"/>
    </source>
</evidence>
<evidence type="ECO:0000313" key="18">
    <source>
        <dbReference type="Proteomes" id="UP000752171"/>
    </source>
</evidence>
<comment type="subcellular location">
    <subcellularLocation>
        <location evidence="1">Cytoplasm</location>
    </subcellularLocation>
</comment>
<dbReference type="Gene3D" id="2.60.60.20">
    <property type="entry name" value="PLAT/LH2 domain"/>
    <property type="match status" value="1"/>
</dbReference>
<keyword evidence="4" id="KW-0963">Cytoplasm</keyword>
<dbReference type="FunFam" id="1.20.245.10:FF:000001">
    <property type="entry name" value="Arachidonate 5-lipoxygenase a"/>
    <property type="match status" value="1"/>
</dbReference>
<dbReference type="InterPro" id="IPR001885">
    <property type="entry name" value="LipOase_mml"/>
</dbReference>
<dbReference type="Gene3D" id="1.20.245.10">
    <property type="entry name" value="Lipoxygenase-1, Domain 5"/>
    <property type="match status" value="1"/>
</dbReference>
<comment type="cofactor">
    <cofactor evidence="10">
        <name>Fe cation</name>
        <dbReference type="ChEBI" id="CHEBI:24875"/>
    </cofactor>
    <text evidence="10">Binds 1 Fe cation per subunit.</text>
</comment>
<feature type="domain" description="PLAT" evidence="15">
    <location>
        <begin position="2"/>
        <end position="119"/>
    </location>
</feature>
<keyword evidence="6 14" id="KW-0223">Dioxygenase</keyword>
<dbReference type="InterPro" id="IPR001024">
    <property type="entry name" value="PLAT/LH2_dom"/>
</dbReference>
<protein>
    <submittedName>
        <fullName evidence="17">Arachidonate 15-lipoxygenase B-like</fullName>
    </submittedName>
</protein>
<comment type="caution">
    <text evidence="13">Lacks conserved residue(s) required for the propagation of feature annotation.</text>
</comment>
<dbReference type="InterPro" id="IPR020834">
    <property type="entry name" value="LipOase_CS"/>
</dbReference>
<dbReference type="SUPFAM" id="SSF48484">
    <property type="entry name" value="Lipoxigenase"/>
    <property type="match status" value="1"/>
</dbReference>
<keyword evidence="11" id="KW-0106">Calcium</keyword>
<feature type="binding site" evidence="10">
    <location>
        <position position="368"/>
    </location>
    <ligand>
        <name>Fe cation</name>
        <dbReference type="ChEBI" id="CHEBI:24875"/>
        <note>catalytic</note>
    </ligand>
</feature>
<feature type="binding site" evidence="11">
    <location>
        <position position="17"/>
    </location>
    <ligand>
        <name>Ca(2+)</name>
        <dbReference type="ChEBI" id="CHEBI:29108"/>
        <label>1</label>
    </ligand>
</feature>
<comment type="pathway">
    <text evidence="2">Lipid metabolism.</text>
</comment>
<evidence type="ECO:0000256" key="1">
    <source>
        <dbReference type="ARBA" id="ARBA00004496"/>
    </source>
</evidence>
<dbReference type="InterPro" id="IPR036226">
    <property type="entry name" value="LipOase_C_sf"/>
</dbReference>
<feature type="binding site" evidence="11">
    <location>
        <position position="81"/>
    </location>
    <ligand>
        <name>Ca(2+)</name>
        <dbReference type="ChEBI" id="CHEBI:29108"/>
        <label>1</label>
    </ligand>
</feature>
<evidence type="ECO:0000256" key="9">
    <source>
        <dbReference type="ARBA" id="ARBA00023098"/>
    </source>
</evidence>
<dbReference type="Pfam" id="PF01477">
    <property type="entry name" value="PLAT"/>
    <property type="match status" value="1"/>
</dbReference>
<dbReference type="Pfam" id="PF00305">
    <property type="entry name" value="Lipoxygenase"/>
    <property type="match status" value="1"/>
</dbReference>
<dbReference type="PROSITE" id="PS00711">
    <property type="entry name" value="LIPOXYGENASE_1"/>
    <property type="match status" value="1"/>
</dbReference>
<feature type="binding site" evidence="11">
    <location>
        <position position="80"/>
    </location>
    <ligand>
        <name>Ca(2+)</name>
        <dbReference type="ChEBI" id="CHEBI:29108"/>
        <label>1</label>
    </ligand>
</feature>
<evidence type="ECO:0000256" key="12">
    <source>
        <dbReference type="PIRSR" id="PIRSR601885-3"/>
    </source>
</evidence>
<dbReference type="PANTHER" id="PTHR11771">
    <property type="entry name" value="LIPOXYGENASE"/>
    <property type="match status" value="1"/>
</dbReference>
<proteinExistence type="inferred from homology"/>
<reference evidence="17 18" key="1">
    <citation type="submission" date="2021-07" db="EMBL/GenBank/DDBJ databases">
        <authorList>
            <person name="Imarazene B."/>
            <person name="Zahm M."/>
            <person name="Klopp C."/>
            <person name="Cabau C."/>
            <person name="Beille S."/>
            <person name="Jouanno E."/>
            <person name="Castinel A."/>
            <person name="Lluch J."/>
            <person name="Gil L."/>
            <person name="Kuchtly C."/>
            <person name="Lopez Roques C."/>
            <person name="Donnadieu C."/>
            <person name="Parrinello H."/>
            <person name="Journot L."/>
            <person name="Du K."/>
            <person name="Schartl M."/>
            <person name="Retaux S."/>
            <person name="Guiguen Y."/>
        </authorList>
    </citation>
    <scope>NUCLEOTIDE SEQUENCE [LARGE SCALE GENOMIC DNA]</scope>
    <source>
        <strain evidence="17">Pach_M1</strain>
        <tissue evidence="17">Testis</tissue>
    </source>
</reference>
<keyword evidence="8 10" id="KW-0408">Iron</keyword>
<feature type="binding site" evidence="10">
    <location>
        <position position="547"/>
    </location>
    <ligand>
        <name>Fe cation</name>
        <dbReference type="ChEBI" id="CHEBI:24875"/>
        <note>catalytic</note>
    </ligand>
</feature>
<feature type="domain" description="Lipoxygenase" evidence="16">
    <location>
        <begin position="119"/>
        <end position="670"/>
    </location>
</feature>
<accession>A0A8T2MDC1</accession>
<evidence type="ECO:0000256" key="5">
    <source>
        <dbReference type="ARBA" id="ARBA00022723"/>
    </source>
</evidence>
<evidence type="ECO:0000256" key="7">
    <source>
        <dbReference type="ARBA" id="ARBA00023002"/>
    </source>
</evidence>
<dbReference type="AlphaFoldDB" id="A0A8T2MDC1"/>
<evidence type="ECO:0000259" key="15">
    <source>
        <dbReference type="PROSITE" id="PS50095"/>
    </source>
</evidence>
<evidence type="ECO:0000256" key="8">
    <source>
        <dbReference type="ARBA" id="ARBA00023004"/>
    </source>
</evidence>
<evidence type="ECO:0000256" key="4">
    <source>
        <dbReference type="ARBA" id="ARBA00022490"/>
    </source>
</evidence>
<dbReference type="PRINTS" id="PR00087">
    <property type="entry name" value="LIPOXYGENASE"/>
</dbReference>
<dbReference type="Proteomes" id="UP000752171">
    <property type="component" value="Unassembled WGS sequence"/>
</dbReference>
<keyword evidence="9" id="KW-0443">Lipid metabolism</keyword>
<evidence type="ECO:0000256" key="10">
    <source>
        <dbReference type="PIRSR" id="PIRSR601885-1"/>
    </source>
</evidence>
<dbReference type="InterPro" id="IPR036392">
    <property type="entry name" value="PLAT/LH2_dom_sf"/>
</dbReference>
<evidence type="ECO:0000256" key="2">
    <source>
        <dbReference type="ARBA" id="ARBA00005189"/>
    </source>
</evidence>
<dbReference type="PROSITE" id="PS00081">
    <property type="entry name" value="LIPOXYGENASE_2"/>
    <property type="match status" value="1"/>
</dbReference>
<evidence type="ECO:0000256" key="14">
    <source>
        <dbReference type="RuleBase" id="RU003974"/>
    </source>
</evidence>
<evidence type="ECO:0000313" key="17">
    <source>
        <dbReference type="EMBL" id="KAG9282358.1"/>
    </source>
</evidence>
<feature type="site" description="Essential for stabilizing binding to COTL1" evidence="12">
    <location>
        <position position="104"/>
    </location>
</feature>
<dbReference type="InterPro" id="IPR000907">
    <property type="entry name" value="LipOase"/>
</dbReference>
<dbReference type="GO" id="GO:0034440">
    <property type="term" value="P:lipid oxidation"/>
    <property type="evidence" value="ECO:0007669"/>
    <property type="project" value="InterPro"/>
</dbReference>
<organism evidence="17 18">
    <name type="scientific">Astyanax mexicanus</name>
    <name type="common">Blind cave fish</name>
    <name type="synonym">Astyanax fasciatus mexicanus</name>
    <dbReference type="NCBI Taxonomy" id="7994"/>
    <lineage>
        <taxon>Eukaryota</taxon>
        <taxon>Metazoa</taxon>
        <taxon>Chordata</taxon>
        <taxon>Craniata</taxon>
        <taxon>Vertebrata</taxon>
        <taxon>Euteleostomi</taxon>
        <taxon>Actinopterygii</taxon>
        <taxon>Neopterygii</taxon>
        <taxon>Teleostei</taxon>
        <taxon>Ostariophysi</taxon>
        <taxon>Characiformes</taxon>
        <taxon>Characoidei</taxon>
        <taxon>Acestrorhamphidae</taxon>
        <taxon>Acestrorhamphinae</taxon>
        <taxon>Astyanax</taxon>
    </lineage>
</organism>
<evidence type="ECO:0000256" key="13">
    <source>
        <dbReference type="PROSITE-ProRule" id="PRU00152"/>
    </source>
</evidence>
<evidence type="ECO:0000256" key="6">
    <source>
        <dbReference type="ARBA" id="ARBA00022964"/>
    </source>
</evidence>
<keyword evidence="5 10" id="KW-0479">Metal-binding</keyword>
<dbReference type="SUPFAM" id="SSF49723">
    <property type="entry name" value="Lipase/lipooxygenase domain (PLAT/LH2 domain)"/>
    <property type="match status" value="1"/>
</dbReference>
<comment type="similarity">
    <text evidence="3 14">Belongs to the lipoxygenase family.</text>
</comment>
<dbReference type="Gene3D" id="3.10.450.60">
    <property type="match status" value="1"/>
</dbReference>
<dbReference type="OrthoDB" id="407298at2759"/>
<dbReference type="GO" id="GO:0016702">
    <property type="term" value="F:oxidoreductase activity, acting on single donors with incorporation of molecular oxygen, incorporation of two atoms of oxygen"/>
    <property type="evidence" value="ECO:0007669"/>
    <property type="project" value="InterPro"/>
</dbReference>